<dbReference type="Proteomes" id="UP000703720">
    <property type="component" value="Unassembled WGS sequence"/>
</dbReference>
<sequence length="99" mass="10918">MYEHPYLAYTVTEYEQERIQRAAERRRFLAEHADQIVPRAAGPFRRAGQRMLRAIIGARAAAPDAAAPADRRADVPADRQAAASADCDAALRCEPVAAR</sequence>
<dbReference type="EMBL" id="JAGIOA010000001">
    <property type="protein sequence ID" value="MBP2377388.1"/>
    <property type="molecule type" value="Genomic_DNA"/>
</dbReference>
<organism evidence="1 2">
    <name type="scientific">Microbacterium phyllosphaerae</name>
    <dbReference type="NCBI Taxonomy" id="124798"/>
    <lineage>
        <taxon>Bacteria</taxon>
        <taxon>Bacillati</taxon>
        <taxon>Actinomycetota</taxon>
        <taxon>Actinomycetes</taxon>
        <taxon>Micrococcales</taxon>
        <taxon>Microbacteriaceae</taxon>
        <taxon>Microbacterium</taxon>
    </lineage>
</organism>
<comment type="caution">
    <text evidence="1">The sequence shown here is derived from an EMBL/GenBank/DDBJ whole genome shotgun (WGS) entry which is preliminary data.</text>
</comment>
<evidence type="ECO:0000313" key="2">
    <source>
        <dbReference type="Proteomes" id="UP000703720"/>
    </source>
</evidence>
<evidence type="ECO:0000313" key="1">
    <source>
        <dbReference type="EMBL" id="MBP2377388.1"/>
    </source>
</evidence>
<proteinExistence type="predicted"/>
<protein>
    <submittedName>
        <fullName evidence="1">Uncharacterized protein</fullName>
    </submittedName>
</protein>
<accession>A0ABS4WMM4</accession>
<reference evidence="1 2" key="1">
    <citation type="submission" date="2021-03" db="EMBL/GenBank/DDBJ databases">
        <title>Sequencing the genomes of 1000 actinobacteria strains.</title>
        <authorList>
            <person name="Klenk H.-P."/>
        </authorList>
    </citation>
    <scope>NUCLEOTIDE SEQUENCE [LARGE SCALE GENOMIC DNA]</scope>
    <source>
        <strain evidence="1 2">DSM 13468</strain>
    </source>
</reference>
<name>A0ABS4WMM4_9MICO</name>
<dbReference type="RefSeq" id="WP_210096745.1">
    <property type="nucleotide sequence ID" value="NZ_BAAAIO010000001.1"/>
</dbReference>
<gene>
    <name evidence="1" type="ORF">JOF42_000883</name>
</gene>
<keyword evidence="2" id="KW-1185">Reference proteome</keyword>